<evidence type="ECO:0000313" key="7">
    <source>
        <dbReference type="Proteomes" id="UP000799438"/>
    </source>
</evidence>
<evidence type="ECO:0000313" key="6">
    <source>
        <dbReference type="EMBL" id="KAF2136681.1"/>
    </source>
</evidence>
<dbReference type="EMBL" id="ML995514">
    <property type="protein sequence ID" value="KAF2136681.1"/>
    <property type="molecule type" value="Genomic_DNA"/>
</dbReference>
<dbReference type="InterPro" id="IPR002893">
    <property type="entry name" value="Znf_MYND"/>
</dbReference>
<evidence type="ECO:0000256" key="3">
    <source>
        <dbReference type="ARBA" id="ARBA00022833"/>
    </source>
</evidence>
<evidence type="ECO:0000256" key="2">
    <source>
        <dbReference type="ARBA" id="ARBA00022771"/>
    </source>
</evidence>
<gene>
    <name evidence="6" type="ORF">K452DRAFT_312965</name>
</gene>
<dbReference type="GeneID" id="54301104"/>
<dbReference type="OrthoDB" id="432970at2759"/>
<dbReference type="Gene3D" id="6.10.140.2220">
    <property type="match status" value="1"/>
</dbReference>
<reference evidence="6" key="1">
    <citation type="journal article" date="2020" name="Stud. Mycol.">
        <title>101 Dothideomycetes genomes: a test case for predicting lifestyles and emergence of pathogens.</title>
        <authorList>
            <person name="Haridas S."/>
            <person name="Albert R."/>
            <person name="Binder M."/>
            <person name="Bloem J."/>
            <person name="Labutti K."/>
            <person name="Salamov A."/>
            <person name="Andreopoulos B."/>
            <person name="Baker S."/>
            <person name="Barry K."/>
            <person name="Bills G."/>
            <person name="Bluhm B."/>
            <person name="Cannon C."/>
            <person name="Castanera R."/>
            <person name="Culley D."/>
            <person name="Daum C."/>
            <person name="Ezra D."/>
            <person name="Gonzalez J."/>
            <person name="Henrissat B."/>
            <person name="Kuo A."/>
            <person name="Liang C."/>
            <person name="Lipzen A."/>
            <person name="Lutzoni F."/>
            <person name="Magnuson J."/>
            <person name="Mondo S."/>
            <person name="Nolan M."/>
            <person name="Ohm R."/>
            <person name="Pangilinan J."/>
            <person name="Park H.-J."/>
            <person name="Ramirez L."/>
            <person name="Alfaro M."/>
            <person name="Sun H."/>
            <person name="Tritt A."/>
            <person name="Yoshinaga Y."/>
            <person name="Zwiers L.-H."/>
            <person name="Turgeon B."/>
            <person name="Goodwin S."/>
            <person name="Spatafora J."/>
            <person name="Crous P."/>
            <person name="Grigoriev I."/>
        </authorList>
    </citation>
    <scope>NUCLEOTIDE SEQUENCE</scope>
    <source>
        <strain evidence="6">CBS 121167</strain>
    </source>
</reference>
<dbReference type="PROSITE" id="PS50865">
    <property type="entry name" value="ZF_MYND_2"/>
    <property type="match status" value="1"/>
</dbReference>
<evidence type="ECO:0000256" key="1">
    <source>
        <dbReference type="ARBA" id="ARBA00022723"/>
    </source>
</evidence>
<organism evidence="6 7">
    <name type="scientific">Aplosporella prunicola CBS 121167</name>
    <dbReference type="NCBI Taxonomy" id="1176127"/>
    <lineage>
        <taxon>Eukaryota</taxon>
        <taxon>Fungi</taxon>
        <taxon>Dikarya</taxon>
        <taxon>Ascomycota</taxon>
        <taxon>Pezizomycotina</taxon>
        <taxon>Dothideomycetes</taxon>
        <taxon>Dothideomycetes incertae sedis</taxon>
        <taxon>Botryosphaeriales</taxon>
        <taxon>Aplosporellaceae</taxon>
        <taxon>Aplosporella</taxon>
    </lineage>
</organism>
<evidence type="ECO:0000259" key="5">
    <source>
        <dbReference type="PROSITE" id="PS50865"/>
    </source>
</evidence>
<protein>
    <recommendedName>
        <fullName evidence="5">MYND-type domain-containing protein</fullName>
    </recommendedName>
</protein>
<keyword evidence="7" id="KW-1185">Reference proteome</keyword>
<proteinExistence type="predicted"/>
<name>A0A6A6B1S1_9PEZI</name>
<feature type="domain" description="MYND-type" evidence="5">
    <location>
        <begin position="20"/>
        <end position="62"/>
    </location>
</feature>
<keyword evidence="2 4" id="KW-0863">Zinc-finger</keyword>
<evidence type="ECO:0000256" key="4">
    <source>
        <dbReference type="PROSITE-ProRule" id="PRU00134"/>
    </source>
</evidence>
<dbReference type="Proteomes" id="UP000799438">
    <property type="component" value="Unassembled WGS sequence"/>
</dbReference>
<keyword evidence="1" id="KW-0479">Metal-binding</keyword>
<dbReference type="RefSeq" id="XP_033392399.1">
    <property type="nucleotide sequence ID" value="XM_033543607.1"/>
</dbReference>
<dbReference type="AlphaFoldDB" id="A0A6A6B1S1"/>
<dbReference type="SUPFAM" id="SSF144232">
    <property type="entry name" value="HIT/MYND zinc finger-like"/>
    <property type="match status" value="1"/>
</dbReference>
<sequence length="382" mass="44066">MDTPQDEPQLTSQANTTSSCAHCGKPATDCCNDCKDVPRSHSTFYCDSSCREAHWTSHKGTCESLQVRKAFYRAADLLKELWHAFRRASYEIPISKVEVKDGNLLVFTKDRRETVSESRAHVAFRFPWNKIPSGWDTEAISCSLTSWDALAYMHKTIKYFLNGLVSDIETSVTEKTVKLKNKACEVRYIASDGSCNVADNVHHFLSVLRSNGEHYVLDLTGAQYSWYEAAMPLSEYIEERVEPDRITTNPFGSNKALTDLSVAAYFKGQPQNSQAPLRAFRYELEEGLEKSFKSFHRTMLREDPTFTVNKYLKTQGNYFEWDENELWEYLSKLPELDDDEHQHAYRVGTTEKANAKYQKDIITFRRNLEDSRKDALAFKFFF</sequence>
<accession>A0A6A6B1S1</accession>
<keyword evidence="3" id="KW-0862">Zinc</keyword>
<dbReference type="GO" id="GO:0008270">
    <property type="term" value="F:zinc ion binding"/>
    <property type="evidence" value="ECO:0007669"/>
    <property type="project" value="UniProtKB-KW"/>
</dbReference>